<dbReference type="Proteomes" id="UP000031670">
    <property type="component" value="Unassembled WGS sequence"/>
</dbReference>
<feature type="signal peptide" evidence="1">
    <location>
        <begin position="1"/>
        <end position="24"/>
    </location>
</feature>
<evidence type="ECO:0000256" key="1">
    <source>
        <dbReference type="SAM" id="SignalP"/>
    </source>
</evidence>
<protein>
    <recommendedName>
        <fullName evidence="2">Porin domain-containing protein</fullName>
    </recommendedName>
</protein>
<gene>
    <name evidence="3" type="ORF">JCM19232_1343</name>
</gene>
<keyword evidence="1" id="KW-0732">Signal</keyword>
<dbReference type="EMBL" id="BBSA01000008">
    <property type="protein sequence ID" value="GAM63196.1"/>
    <property type="molecule type" value="Genomic_DNA"/>
</dbReference>
<name>A0A0B8P9Y7_9VIBR</name>
<dbReference type="InterPro" id="IPR033900">
    <property type="entry name" value="Gram_neg_porin_domain"/>
</dbReference>
<feature type="chain" id="PRO_5002121973" description="Porin domain-containing protein" evidence="1">
    <location>
        <begin position="25"/>
        <end position="354"/>
    </location>
</feature>
<evidence type="ECO:0000313" key="4">
    <source>
        <dbReference type="Proteomes" id="UP000031670"/>
    </source>
</evidence>
<reference evidence="3 4" key="1">
    <citation type="submission" date="2015-01" db="EMBL/GenBank/DDBJ databases">
        <title>Vibrio sp. C5 JCM 19232 whole genome shotgun sequence.</title>
        <authorList>
            <person name="Sawabe T."/>
            <person name="Meirelles P."/>
            <person name="Feng G."/>
            <person name="Sayaka M."/>
            <person name="Hattori M."/>
            <person name="Ohkuma M."/>
        </authorList>
    </citation>
    <scope>NUCLEOTIDE SEQUENCE [LARGE SCALE GENOMIC DNA]</scope>
    <source>
        <strain evidence="3 4">JCM19232</strain>
    </source>
</reference>
<dbReference type="Pfam" id="PF13609">
    <property type="entry name" value="Porin_4"/>
    <property type="match status" value="1"/>
</dbReference>
<organism evidence="3 4">
    <name type="scientific">Vibrio ishigakensis</name>
    <dbReference type="NCBI Taxonomy" id="1481914"/>
    <lineage>
        <taxon>Bacteria</taxon>
        <taxon>Pseudomonadati</taxon>
        <taxon>Pseudomonadota</taxon>
        <taxon>Gammaproteobacteria</taxon>
        <taxon>Vibrionales</taxon>
        <taxon>Vibrionaceae</taxon>
        <taxon>Vibrio</taxon>
    </lineage>
</organism>
<dbReference type="GO" id="GO:0015288">
    <property type="term" value="F:porin activity"/>
    <property type="evidence" value="ECO:0007669"/>
    <property type="project" value="InterPro"/>
</dbReference>
<comment type="caution">
    <text evidence="3">The sequence shown here is derived from an EMBL/GenBank/DDBJ whole genome shotgun (WGS) entry which is preliminary data.</text>
</comment>
<feature type="domain" description="Porin" evidence="2">
    <location>
        <begin position="67"/>
        <end position="336"/>
    </location>
</feature>
<dbReference type="InterPro" id="IPR023614">
    <property type="entry name" value="Porin_dom_sf"/>
</dbReference>
<sequence>MKHSHKISITALLVSSVLSVSAFAEDALQAQSSVDNISDLSSTADTPNNLYDFIDNEKLKGVAYAGAELGGSALFGDQTDGNSDDASFEHWDMFKVGADFTYLVNDQLSLLLGGEARYAWSGFDTKLEPQNYVDRFQFGFKTVAGTTTYGKQCGIADVYLGFGDISKEFGLGAEADEVACTDEQFNHHYINDNFDIGVAYEHQHDAWAVGGSVTAGPVVIGGTYVDIGKSGNYQDMMPGKDLSETVYTVGAVLVLDKFNVAAKYAASEMDTNTGTLDTTGYALGVAYQATMNLSLAATYNYEDYDFSADAFDSDDDWFTVGASYRINEHFEFVTDYKVASEADDKLFLRVNVSI</sequence>
<reference evidence="3 4" key="2">
    <citation type="submission" date="2015-01" db="EMBL/GenBank/DDBJ databases">
        <authorList>
            <consortium name="NBRP consortium"/>
            <person name="Sawabe T."/>
            <person name="Meirelles P."/>
            <person name="Feng G."/>
            <person name="Sayaka M."/>
            <person name="Hattori M."/>
            <person name="Ohkuma M."/>
        </authorList>
    </citation>
    <scope>NUCLEOTIDE SEQUENCE [LARGE SCALE GENOMIC DNA]</scope>
    <source>
        <strain evidence="3 4">JCM19232</strain>
    </source>
</reference>
<dbReference type="GO" id="GO:0016020">
    <property type="term" value="C:membrane"/>
    <property type="evidence" value="ECO:0007669"/>
    <property type="project" value="InterPro"/>
</dbReference>
<dbReference type="SUPFAM" id="SSF56935">
    <property type="entry name" value="Porins"/>
    <property type="match status" value="1"/>
</dbReference>
<evidence type="ECO:0000259" key="2">
    <source>
        <dbReference type="Pfam" id="PF13609"/>
    </source>
</evidence>
<evidence type="ECO:0000313" key="3">
    <source>
        <dbReference type="EMBL" id="GAM63196.1"/>
    </source>
</evidence>
<proteinExistence type="predicted"/>
<accession>A0A0B8P9Y7</accession>
<dbReference type="AlphaFoldDB" id="A0A0B8P9Y7"/>
<dbReference type="Gene3D" id="2.40.160.10">
    <property type="entry name" value="Porin"/>
    <property type="match status" value="1"/>
</dbReference>